<feature type="transmembrane region" description="Helical" evidence="7">
    <location>
        <begin position="307"/>
        <end position="329"/>
    </location>
</feature>
<feature type="transmembrane region" description="Helical" evidence="7">
    <location>
        <begin position="267"/>
        <end position="287"/>
    </location>
</feature>
<evidence type="ECO:0000256" key="3">
    <source>
        <dbReference type="ARBA" id="ARBA00022475"/>
    </source>
</evidence>
<feature type="transmembrane region" description="Helical" evidence="7">
    <location>
        <begin position="150"/>
        <end position="170"/>
    </location>
</feature>
<dbReference type="InterPro" id="IPR052923">
    <property type="entry name" value="UPF0718"/>
</dbReference>
<dbReference type="InterPro" id="IPR005524">
    <property type="entry name" value="DUF318"/>
</dbReference>
<dbReference type="PANTHER" id="PTHR34184:SF4">
    <property type="entry name" value="UPF0718 PROTEIN YCGR"/>
    <property type="match status" value="1"/>
</dbReference>
<comment type="similarity">
    <text evidence="2">Belongs to the UPF0718 family.</text>
</comment>
<dbReference type="RefSeq" id="WP_003792608.1">
    <property type="nucleotide sequence ID" value="NZ_DS264586.1"/>
</dbReference>
<keyword evidence="4 7" id="KW-0812">Transmembrane</keyword>
<keyword evidence="6 7" id="KW-0472">Membrane</keyword>
<accession>A7BCV2</accession>
<comment type="subcellular location">
    <subcellularLocation>
        <location evidence="1">Cell membrane</location>
        <topology evidence="1">Multi-pass membrane protein</topology>
    </subcellularLocation>
</comment>
<evidence type="ECO:0000256" key="4">
    <source>
        <dbReference type="ARBA" id="ARBA00022692"/>
    </source>
</evidence>
<evidence type="ECO:0000256" key="7">
    <source>
        <dbReference type="SAM" id="Phobius"/>
    </source>
</evidence>
<evidence type="ECO:0000256" key="5">
    <source>
        <dbReference type="ARBA" id="ARBA00022989"/>
    </source>
</evidence>
<keyword evidence="5 7" id="KW-1133">Transmembrane helix</keyword>
<protein>
    <submittedName>
        <fullName evidence="8">Permease</fullName>
    </submittedName>
</protein>
<feature type="transmembrane region" description="Helical" evidence="7">
    <location>
        <begin position="45"/>
        <end position="67"/>
    </location>
</feature>
<dbReference type="Proteomes" id="UP000003553">
    <property type="component" value="Unassembled WGS sequence"/>
</dbReference>
<name>A7BCV2_9ACTO</name>
<feature type="transmembrane region" description="Helical" evidence="7">
    <location>
        <begin position="121"/>
        <end position="144"/>
    </location>
</feature>
<feature type="transmembrane region" description="Helical" evidence="7">
    <location>
        <begin position="12"/>
        <end position="33"/>
    </location>
</feature>
<proteinExistence type="inferred from homology"/>
<organism evidence="8 9">
    <name type="scientific">Schaalia dentiphila ATCC 17982</name>
    <dbReference type="NCBI Taxonomy" id="411466"/>
    <lineage>
        <taxon>Bacteria</taxon>
        <taxon>Bacillati</taxon>
        <taxon>Actinomycetota</taxon>
        <taxon>Actinomycetes</taxon>
        <taxon>Actinomycetales</taxon>
        <taxon>Actinomycetaceae</taxon>
        <taxon>Schaalia</taxon>
        <taxon>Schaalia dentiphila</taxon>
    </lineage>
</organism>
<dbReference type="PANTHER" id="PTHR34184">
    <property type="entry name" value="UPF0718 PROTEIN YCGR"/>
    <property type="match status" value="1"/>
</dbReference>
<reference evidence="8" key="1">
    <citation type="submission" date="2007-04" db="EMBL/GenBank/DDBJ databases">
        <authorList>
            <person name="Fulton L."/>
            <person name="Clifton S."/>
            <person name="Fulton B."/>
            <person name="Xu J."/>
            <person name="Minx P."/>
            <person name="Pepin K.H."/>
            <person name="Johnson M."/>
            <person name="Thiruvilangam P."/>
            <person name="Bhonagiri V."/>
            <person name="Nash W.E."/>
            <person name="Mardis E.R."/>
            <person name="Wilson R.K."/>
        </authorList>
    </citation>
    <scope>NUCLEOTIDE SEQUENCE [LARGE SCALE GENOMIC DNA]</scope>
    <source>
        <strain evidence="8">ATCC 17982</strain>
    </source>
</reference>
<comment type="caution">
    <text evidence="8">The sequence shown here is derived from an EMBL/GenBank/DDBJ whole genome shotgun (WGS) entry which is preliminary data.</text>
</comment>
<evidence type="ECO:0000313" key="8">
    <source>
        <dbReference type="EMBL" id="EDN81026.1"/>
    </source>
</evidence>
<dbReference type="EMBL" id="AAYI02000004">
    <property type="protein sequence ID" value="EDN81026.1"/>
    <property type="molecule type" value="Genomic_DNA"/>
</dbReference>
<reference evidence="8" key="2">
    <citation type="submission" date="2015-05" db="EMBL/GenBank/DDBJ databases">
        <title>Draft genome sequence of Actinomyces odontolyticus (ATCC 17982).</title>
        <authorList>
            <person name="Sudarsanam P."/>
            <person name="Ley R."/>
            <person name="Guruge J."/>
            <person name="Turnbaugh P.J."/>
            <person name="Mahowald M."/>
            <person name="Liep D."/>
            <person name="Gordon J."/>
        </authorList>
    </citation>
    <scope>NUCLEOTIDE SEQUENCE</scope>
    <source>
        <strain evidence="8">ATCC 17982</strain>
    </source>
</reference>
<evidence type="ECO:0000256" key="1">
    <source>
        <dbReference type="ARBA" id="ARBA00004651"/>
    </source>
</evidence>
<feature type="transmembrane region" description="Helical" evidence="7">
    <location>
        <begin position="87"/>
        <end position="109"/>
    </location>
</feature>
<evidence type="ECO:0000313" key="9">
    <source>
        <dbReference type="Proteomes" id="UP000003553"/>
    </source>
</evidence>
<feature type="transmembrane region" description="Helical" evidence="7">
    <location>
        <begin position="215"/>
        <end position="233"/>
    </location>
</feature>
<dbReference type="HOGENOM" id="CLU_039914_2_0_11"/>
<evidence type="ECO:0000256" key="2">
    <source>
        <dbReference type="ARBA" id="ARBA00006386"/>
    </source>
</evidence>
<keyword evidence="3" id="KW-1003">Cell membrane</keyword>
<dbReference type="eggNOG" id="COG0701">
    <property type="taxonomic scope" value="Bacteria"/>
</dbReference>
<gene>
    <name evidence="8" type="ORF">ACTODO_01488</name>
</gene>
<sequence>METKSPARPWGALIGALVLVALIAVWATQGTLAGSGLPIGRAATIAVGMTLQAIPFLLLGVFVAELIEAFVSPALIARVFPTNPVASVLTALVAAFLLPVCDCSAVPIFRSLLRKGVPLSAATTLMLASPAINPLVIASTYYAFGSWAIVGARIGLSIIVALSVGLSMLASPPSALREEAHVHDGDSCGCDGGCETPDRSFSGILGATGHSFGRILPYLLGGVAASTAAQVFWPVSSLLAGLPAPGALALMMGAGFALSLCSSSDAVIARSLASLAPQGALMGFMVYGPMMDVKNVALLSSQFRGAFVLRLFATVTCIAAAVIGGAWWMGVLS</sequence>
<dbReference type="Pfam" id="PF03773">
    <property type="entry name" value="ArsP_1"/>
    <property type="match status" value="1"/>
</dbReference>
<dbReference type="AlphaFoldDB" id="A7BCV2"/>
<keyword evidence="9" id="KW-1185">Reference proteome</keyword>
<dbReference type="GO" id="GO:0005886">
    <property type="term" value="C:plasma membrane"/>
    <property type="evidence" value="ECO:0007669"/>
    <property type="project" value="UniProtKB-SubCell"/>
</dbReference>
<evidence type="ECO:0000256" key="6">
    <source>
        <dbReference type="ARBA" id="ARBA00023136"/>
    </source>
</evidence>
<feature type="transmembrane region" description="Helical" evidence="7">
    <location>
        <begin position="239"/>
        <end position="260"/>
    </location>
</feature>